<accession>X1CBD3</accession>
<dbReference type="InterPro" id="IPR027417">
    <property type="entry name" value="P-loop_NTPase"/>
</dbReference>
<gene>
    <name evidence="1" type="ORF">S01H4_46210</name>
</gene>
<dbReference type="AlphaFoldDB" id="X1CBD3"/>
<protein>
    <recommendedName>
        <fullName evidence="2">Sulfotransferase domain-containing protein</fullName>
    </recommendedName>
</protein>
<sequence>MPKTTPGTDGSHGSASTTSYQIIRDIVEKTDNGRGVGYHTESRLEEFDKEECRYVVCKVFKYLPETSPFGKVFLDEGRIRAIATIRDPRDIIVSMRTRHDGRNPSGKKSGTPFDFEATVKASFPIWLGQLIQWVDLGPEITLVSRFDEWTRNIFGEVTRIAAHLDIDLPRKKAGNIAKAYTIRAMREKAARVR</sequence>
<evidence type="ECO:0008006" key="2">
    <source>
        <dbReference type="Google" id="ProtNLM"/>
    </source>
</evidence>
<organism evidence="1">
    <name type="scientific">marine sediment metagenome</name>
    <dbReference type="NCBI Taxonomy" id="412755"/>
    <lineage>
        <taxon>unclassified sequences</taxon>
        <taxon>metagenomes</taxon>
        <taxon>ecological metagenomes</taxon>
    </lineage>
</organism>
<feature type="non-terminal residue" evidence="1">
    <location>
        <position position="193"/>
    </location>
</feature>
<dbReference type="SUPFAM" id="SSF52540">
    <property type="entry name" value="P-loop containing nucleoside triphosphate hydrolases"/>
    <property type="match status" value="1"/>
</dbReference>
<reference evidence="1" key="1">
    <citation type="journal article" date="2014" name="Front. Microbiol.">
        <title>High frequency of phylogenetically diverse reductive dehalogenase-homologous genes in deep subseafloor sedimentary metagenomes.</title>
        <authorList>
            <person name="Kawai M."/>
            <person name="Futagami T."/>
            <person name="Toyoda A."/>
            <person name="Takaki Y."/>
            <person name="Nishi S."/>
            <person name="Hori S."/>
            <person name="Arai W."/>
            <person name="Tsubouchi T."/>
            <person name="Morono Y."/>
            <person name="Uchiyama I."/>
            <person name="Ito T."/>
            <person name="Fujiyama A."/>
            <person name="Inagaki F."/>
            <person name="Takami H."/>
        </authorList>
    </citation>
    <scope>NUCLEOTIDE SEQUENCE</scope>
    <source>
        <strain evidence="1">Expedition CK06-06</strain>
    </source>
</reference>
<name>X1CBD3_9ZZZZ</name>
<evidence type="ECO:0000313" key="1">
    <source>
        <dbReference type="EMBL" id="GAG90522.1"/>
    </source>
</evidence>
<dbReference type="EMBL" id="BART01025802">
    <property type="protein sequence ID" value="GAG90522.1"/>
    <property type="molecule type" value="Genomic_DNA"/>
</dbReference>
<proteinExistence type="predicted"/>
<comment type="caution">
    <text evidence="1">The sequence shown here is derived from an EMBL/GenBank/DDBJ whole genome shotgun (WGS) entry which is preliminary data.</text>
</comment>
<dbReference type="Gene3D" id="3.40.50.300">
    <property type="entry name" value="P-loop containing nucleotide triphosphate hydrolases"/>
    <property type="match status" value="1"/>
</dbReference>